<name>A0A974WFR7_9BACT</name>
<feature type="domain" description="Urease accessory protein UreH-like transmembrane" evidence="2">
    <location>
        <begin position="9"/>
        <end position="199"/>
    </location>
</feature>
<evidence type="ECO:0000313" key="3">
    <source>
        <dbReference type="EMBL" id="QSE96307.1"/>
    </source>
</evidence>
<proteinExistence type="predicted"/>
<dbReference type="EMBL" id="CP070608">
    <property type="protein sequence ID" value="QSE96307.1"/>
    <property type="molecule type" value="Genomic_DNA"/>
</dbReference>
<feature type="transmembrane region" description="Helical" evidence="1">
    <location>
        <begin position="189"/>
        <end position="207"/>
    </location>
</feature>
<protein>
    <submittedName>
        <fullName evidence="3">Sulfite exporter TauE/SafE family protein</fullName>
    </submittedName>
</protein>
<keyword evidence="1" id="KW-0812">Transmembrane</keyword>
<evidence type="ECO:0000259" key="2">
    <source>
        <dbReference type="Pfam" id="PF13386"/>
    </source>
</evidence>
<evidence type="ECO:0000256" key="1">
    <source>
        <dbReference type="SAM" id="Phobius"/>
    </source>
</evidence>
<dbReference type="AlphaFoldDB" id="A0A974WFR7"/>
<feature type="transmembrane region" description="Helical" evidence="1">
    <location>
        <begin position="122"/>
        <end position="144"/>
    </location>
</feature>
<dbReference type="Pfam" id="PF13386">
    <property type="entry name" value="DsbD_2"/>
    <property type="match status" value="1"/>
</dbReference>
<keyword evidence="1" id="KW-1133">Transmembrane helix</keyword>
<dbReference type="Proteomes" id="UP000662783">
    <property type="component" value="Chromosome"/>
</dbReference>
<evidence type="ECO:0000313" key="4">
    <source>
        <dbReference type="Proteomes" id="UP000662783"/>
    </source>
</evidence>
<feature type="transmembrane region" description="Helical" evidence="1">
    <location>
        <begin position="48"/>
        <end position="67"/>
    </location>
</feature>
<dbReference type="InterPro" id="IPR039447">
    <property type="entry name" value="UreH-like_TM_dom"/>
</dbReference>
<keyword evidence="4" id="KW-1185">Reference proteome</keyword>
<feature type="transmembrane region" description="Helical" evidence="1">
    <location>
        <begin position="6"/>
        <end position="28"/>
    </location>
</feature>
<dbReference type="PANTHER" id="PTHR42208">
    <property type="entry name" value="HEAVY METAL TRANSPORTER-RELATED"/>
    <property type="match status" value="1"/>
</dbReference>
<feature type="transmembrane region" description="Helical" evidence="1">
    <location>
        <begin position="73"/>
        <end position="92"/>
    </location>
</feature>
<sequence length="232" mass="24618">MIGYLIIGLTIGLFGGFHCIAMCGPVAAFLHSKSGTKLSMLLYNAGRLITYVFLGVVVGFVGVGIQFADWQSAVSVISGVALLLMIIVPKLANRLSGWSSANFVVSKFRTKLLSINRTKNSFTYLILGVINGLLPCGLVYMALIASLNGGGMLESILVMTGFGLGTWPLMSVVMLGSGFLNKQILFKRLVPSLSIIVGILLIVRGLSLDIPYVSPVLAQLGWDAGITTCTTP</sequence>
<reference evidence="3" key="1">
    <citation type="submission" date="2021-02" db="EMBL/GenBank/DDBJ databases">
        <title>Fulvivirga sp. S481 isolated from sea water.</title>
        <authorList>
            <person name="Bae S.S."/>
            <person name="Baek K."/>
        </authorList>
    </citation>
    <scope>NUCLEOTIDE SEQUENCE</scope>
    <source>
        <strain evidence="3">S481</strain>
    </source>
</reference>
<keyword evidence="1" id="KW-0472">Membrane</keyword>
<dbReference type="PANTHER" id="PTHR42208:SF1">
    <property type="entry name" value="HEAVY METAL TRANSPORTER"/>
    <property type="match status" value="1"/>
</dbReference>
<accession>A0A974WFR7</accession>
<dbReference type="RefSeq" id="WP_205720823.1">
    <property type="nucleotide sequence ID" value="NZ_CP070608.1"/>
</dbReference>
<organism evidence="3 4">
    <name type="scientific">Fulvivirga lutea</name>
    <dbReference type="NCBI Taxonomy" id="2810512"/>
    <lineage>
        <taxon>Bacteria</taxon>
        <taxon>Pseudomonadati</taxon>
        <taxon>Bacteroidota</taxon>
        <taxon>Cytophagia</taxon>
        <taxon>Cytophagales</taxon>
        <taxon>Fulvivirgaceae</taxon>
        <taxon>Fulvivirga</taxon>
    </lineage>
</organism>
<dbReference type="KEGG" id="fuv:JR347_11880"/>
<feature type="transmembrane region" description="Helical" evidence="1">
    <location>
        <begin position="156"/>
        <end position="177"/>
    </location>
</feature>
<gene>
    <name evidence="3" type="ORF">JR347_11880</name>
</gene>